<sequence length="365" mass="38132">MTTVPQHAGEAARDAAGPEAAPGARSGFGAETAPGALKLFTECFTALADNIERVVKGKRDVVELALICLFAEGHVLVVDVPGTGKTTLARALAASVDGSCHRVQFTPDLLPSDITGVSVFRQDSGRFEFLPGPVFANVVIGDEINRASPKTQSALLEVMEEGRVTVDGVTHQVPRPFLVFATQNPVEMAGTYPLPEAQLDRFMMRLTVGYPDYASEVLVAGGGQAAESADVLPTIATARHVAEFAQVVRERVRVPGPVVDYAVRVAVATRELPSVRLGAGPRGSVALVRAARVRAGARGRSYALPEDVKALAGPVLAHRLLLSPEAELSGVTAADLVAEVIARVPVPQPGTGQSGRVTRSSAGAD</sequence>
<comment type="similarity">
    <text evidence="3">Belongs to the MoxR family.</text>
</comment>
<feature type="compositionally biased region" description="Low complexity" evidence="4">
    <location>
        <begin position="14"/>
        <end position="25"/>
    </location>
</feature>
<dbReference type="GO" id="GO:0005524">
    <property type="term" value="F:ATP binding"/>
    <property type="evidence" value="ECO:0007669"/>
    <property type="project" value="UniProtKB-KW"/>
</dbReference>
<dbReference type="RefSeq" id="WP_235052272.1">
    <property type="nucleotide sequence ID" value="NZ_JAKFHA010000005.1"/>
</dbReference>
<evidence type="ECO:0000256" key="3">
    <source>
        <dbReference type="ARBA" id="ARBA00061607"/>
    </source>
</evidence>
<dbReference type="PANTHER" id="PTHR42759:SF5">
    <property type="entry name" value="METHANOL DEHYDROGENASE REGULATOR"/>
    <property type="match status" value="1"/>
</dbReference>
<keyword evidence="2" id="KW-0067">ATP-binding</keyword>
<reference evidence="6" key="1">
    <citation type="submission" date="2022-01" db="EMBL/GenBank/DDBJ databases">
        <title>Genome-Based Taxonomic Classification of the Phylum Actinobacteria.</title>
        <authorList>
            <person name="Gao Y."/>
        </authorList>
    </citation>
    <scope>NUCLEOTIDE SEQUENCE</scope>
    <source>
        <strain evidence="6">KLBMP 8922</strain>
    </source>
</reference>
<dbReference type="PIRSF" id="PIRSF002849">
    <property type="entry name" value="AAA_ATPase_chaperone_MoxR_prd"/>
    <property type="match status" value="1"/>
</dbReference>
<dbReference type="Gene3D" id="3.40.50.300">
    <property type="entry name" value="P-loop containing nucleotide triphosphate hydrolases"/>
    <property type="match status" value="1"/>
</dbReference>
<evidence type="ECO:0000256" key="4">
    <source>
        <dbReference type="SAM" id="MobiDB-lite"/>
    </source>
</evidence>
<evidence type="ECO:0000256" key="2">
    <source>
        <dbReference type="ARBA" id="ARBA00022840"/>
    </source>
</evidence>
<accession>A0AA41U3J5</accession>
<evidence type="ECO:0000256" key="1">
    <source>
        <dbReference type="ARBA" id="ARBA00022741"/>
    </source>
</evidence>
<dbReference type="PANTHER" id="PTHR42759">
    <property type="entry name" value="MOXR FAMILY PROTEIN"/>
    <property type="match status" value="1"/>
</dbReference>
<keyword evidence="7" id="KW-1185">Reference proteome</keyword>
<gene>
    <name evidence="6" type="ORF">LZ495_12920</name>
</gene>
<dbReference type="InterPro" id="IPR027417">
    <property type="entry name" value="P-loop_NTPase"/>
</dbReference>
<proteinExistence type="inferred from homology"/>
<dbReference type="Pfam" id="PF17863">
    <property type="entry name" value="AAA_lid_2"/>
    <property type="match status" value="1"/>
</dbReference>
<evidence type="ECO:0000313" key="6">
    <source>
        <dbReference type="EMBL" id="MCF2528119.1"/>
    </source>
</evidence>
<dbReference type="InterPro" id="IPR003593">
    <property type="entry name" value="AAA+_ATPase"/>
</dbReference>
<keyword evidence="1" id="KW-0547">Nucleotide-binding</keyword>
<feature type="region of interest" description="Disordered" evidence="4">
    <location>
        <begin position="1"/>
        <end position="27"/>
    </location>
</feature>
<evidence type="ECO:0000259" key="5">
    <source>
        <dbReference type="SMART" id="SM00382"/>
    </source>
</evidence>
<dbReference type="SUPFAM" id="SSF52540">
    <property type="entry name" value="P-loop containing nucleoside triphosphate hydrolases"/>
    <property type="match status" value="1"/>
</dbReference>
<dbReference type="CDD" id="cd00009">
    <property type="entry name" value="AAA"/>
    <property type="match status" value="1"/>
</dbReference>
<name>A0AA41U3J5_9ACTN</name>
<feature type="domain" description="AAA+ ATPase" evidence="5">
    <location>
        <begin position="71"/>
        <end position="212"/>
    </location>
</feature>
<dbReference type="SMART" id="SM00382">
    <property type="entry name" value="AAA"/>
    <property type="match status" value="1"/>
</dbReference>
<dbReference type="InterPro" id="IPR050764">
    <property type="entry name" value="CbbQ/NirQ/NorQ/GpvN"/>
</dbReference>
<dbReference type="FunFam" id="3.40.50.300:FF:000640">
    <property type="entry name" value="MoxR family ATPase"/>
    <property type="match status" value="1"/>
</dbReference>
<dbReference type="InterPro" id="IPR011703">
    <property type="entry name" value="ATPase_AAA-3"/>
</dbReference>
<dbReference type="EMBL" id="JAKFHA010000005">
    <property type="protein sequence ID" value="MCF2528119.1"/>
    <property type="molecule type" value="Genomic_DNA"/>
</dbReference>
<dbReference type="AlphaFoldDB" id="A0AA41U3J5"/>
<dbReference type="Proteomes" id="UP001165378">
    <property type="component" value="Unassembled WGS sequence"/>
</dbReference>
<comment type="caution">
    <text evidence="6">The sequence shown here is derived from an EMBL/GenBank/DDBJ whole genome shotgun (WGS) entry which is preliminary data.</text>
</comment>
<evidence type="ECO:0000313" key="7">
    <source>
        <dbReference type="Proteomes" id="UP001165378"/>
    </source>
</evidence>
<organism evidence="6 7">
    <name type="scientific">Yinghuangia soli</name>
    <dbReference type="NCBI Taxonomy" id="2908204"/>
    <lineage>
        <taxon>Bacteria</taxon>
        <taxon>Bacillati</taxon>
        <taxon>Actinomycetota</taxon>
        <taxon>Actinomycetes</taxon>
        <taxon>Kitasatosporales</taxon>
        <taxon>Streptomycetaceae</taxon>
        <taxon>Yinghuangia</taxon>
    </lineage>
</organism>
<dbReference type="InterPro" id="IPR041628">
    <property type="entry name" value="ChlI/MoxR_AAA_lid"/>
</dbReference>
<protein>
    <submittedName>
        <fullName evidence="6">MoxR family ATPase</fullName>
    </submittedName>
</protein>
<dbReference type="GO" id="GO:0016887">
    <property type="term" value="F:ATP hydrolysis activity"/>
    <property type="evidence" value="ECO:0007669"/>
    <property type="project" value="InterPro"/>
</dbReference>
<dbReference type="Pfam" id="PF07726">
    <property type="entry name" value="AAA_3"/>
    <property type="match status" value="1"/>
</dbReference>
<dbReference type="Gene3D" id="1.10.8.80">
    <property type="entry name" value="Magnesium chelatase subunit I, C-Terminal domain"/>
    <property type="match status" value="1"/>
</dbReference>